<evidence type="ECO:0000256" key="2">
    <source>
        <dbReference type="SAM" id="Phobius"/>
    </source>
</evidence>
<name>A0AAJ2PK04_9ACTN</name>
<feature type="region of interest" description="Disordered" evidence="1">
    <location>
        <begin position="59"/>
        <end position="153"/>
    </location>
</feature>
<evidence type="ECO:0000256" key="1">
    <source>
        <dbReference type="SAM" id="MobiDB-lite"/>
    </source>
</evidence>
<dbReference type="RefSeq" id="WP_319689319.1">
    <property type="nucleotide sequence ID" value="NZ_JARAWN010000012.1"/>
</dbReference>
<comment type="caution">
    <text evidence="3">The sequence shown here is derived from an EMBL/GenBank/DDBJ whole genome shotgun (WGS) entry which is preliminary data.</text>
</comment>
<protein>
    <submittedName>
        <fullName evidence="3">Uncharacterized protein</fullName>
    </submittedName>
</protein>
<evidence type="ECO:0000313" key="3">
    <source>
        <dbReference type="EMBL" id="MDX3128930.1"/>
    </source>
</evidence>
<accession>A0AAJ2PK04</accession>
<proteinExistence type="predicted"/>
<organism evidence="3 4">
    <name type="scientific">Streptomyces europaeiscabiei</name>
    <dbReference type="NCBI Taxonomy" id="146819"/>
    <lineage>
        <taxon>Bacteria</taxon>
        <taxon>Bacillati</taxon>
        <taxon>Actinomycetota</taxon>
        <taxon>Actinomycetes</taxon>
        <taxon>Kitasatosporales</taxon>
        <taxon>Streptomycetaceae</taxon>
        <taxon>Streptomyces</taxon>
    </lineage>
</organism>
<keyword evidence="2" id="KW-0472">Membrane</keyword>
<gene>
    <name evidence="3" type="ORF">PV367_03760</name>
</gene>
<dbReference type="EMBL" id="JARAWN010000012">
    <property type="protein sequence ID" value="MDX3128930.1"/>
    <property type="molecule type" value="Genomic_DNA"/>
</dbReference>
<feature type="transmembrane region" description="Helical" evidence="2">
    <location>
        <begin position="7"/>
        <end position="30"/>
    </location>
</feature>
<evidence type="ECO:0000313" key="4">
    <source>
        <dbReference type="Proteomes" id="UP001273589"/>
    </source>
</evidence>
<dbReference type="Proteomes" id="UP001273589">
    <property type="component" value="Unassembled WGS sequence"/>
</dbReference>
<dbReference type="AlphaFoldDB" id="A0AAJ2PK04"/>
<feature type="compositionally biased region" description="Pro residues" evidence="1">
    <location>
        <begin position="101"/>
        <end position="122"/>
    </location>
</feature>
<reference evidence="3" key="1">
    <citation type="journal article" date="2023" name="Microb. Genom.">
        <title>Mesoterricola silvestris gen. nov., sp. nov., Mesoterricola sediminis sp. nov., Geothrix oryzae sp. nov., Geothrix edaphica sp. nov., Geothrix rubra sp. nov., and Geothrix limicola sp. nov., six novel members of Acidobacteriota isolated from soils.</title>
        <authorList>
            <person name="Weisberg A.J."/>
            <person name="Pearce E."/>
            <person name="Kramer C.G."/>
            <person name="Chang J.H."/>
            <person name="Clarke C.R."/>
        </authorList>
    </citation>
    <scope>NUCLEOTIDE SEQUENCE</scope>
    <source>
        <strain evidence="3">ND06-05F</strain>
    </source>
</reference>
<keyword evidence="2" id="KW-1133">Transmembrane helix</keyword>
<feature type="transmembrane region" description="Helical" evidence="2">
    <location>
        <begin position="36"/>
        <end position="56"/>
    </location>
</feature>
<sequence length="153" mass="15349">MRGRGQVWIGGVVAVGALVYLTAYLIAVGLDKADKVASVVGLFVGLAGLVVSILGLRREDPPDGGPPEGGQSVRNSWVGEGITMVRDTRGNVQISHTSGPQPFPVGGPQPPPVPPASPPPSGTPDGAGQHVHGTTAGGPVDLVDGTGGNVEIR</sequence>
<keyword evidence="2" id="KW-0812">Transmembrane</keyword>